<evidence type="ECO:0000313" key="1">
    <source>
        <dbReference type="EMBL" id="EJK51384.1"/>
    </source>
</evidence>
<organism evidence="1 2">
    <name type="scientific">Thalassiosira oceanica</name>
    <name type="common">Marine diatom</name>
    <dbReference type="NCBI Taxonomy" id="159749"/>
    <lineage>
        <taxon>Eukaryota</taxon>
        <taxon>Sar</taxon>
        <taxon>Stramenopiles</taxon>
        <taxon>Ochrophyta</taxon>
        <taxon>Bacillariophyta</taxon>
        <taxon>Coscinodiscophyceae</taxon>
        <taxon>Thalassiosirophycidae</taxon>
        <taxon>Thalassiosirales</taxon>
        <taxon>Thalassiosiraceae</taxon>
        <taxon>Thalassiosira</taxon>
    </lineage>
</organism>
<accession>K0RGF1</accession>
<proteinExistence type="predicted"/>
<protein>
    <submittedName>
        <fullName evidence="1">Uncharacterized protein</fullName>
    </submittedName>
</protein>
<gene>
    <name evidence="1" type="ORF">THAOC_29444</name>
</gene>
<dbReference type="Proteomes" id="UP000266841">
    <property type="component" value="Unassembled WGS sequence"/>
</dbReference>
<dbReference type="EMBL" id="AGNL01041725">
    <property type="protein sequence ID" value="EJK51384.1"/>
    <property type="molecule type" value="Genomic_DNA"/>
</dbReference>
<evidence type="ECO:0000313" key="2">
    <source>
        <dbReference type="Proteomes" id="UP000266841"/>
    </source>
</evidence>
<sequence length="192" mass="21636">MMNCKVSIPSKERETYKSVFKALHRTLLGAGNKYLDAFMSVKDYIETKLKDKVWDVRLSITANASVEESIHRGRLNLPTQDEVAILFPDDITAQHQRNVILNYRAPVGSSLRRGNANSAPILFRFYRLRSSPPSLPRLPHNNLPSLNRLGQCRQLSVRISRGRTVFPPDPRAALLMPHNNAQASIDSSCQSV</sequence>
<name>K0RGF1_THAOC</name>
<comment type="caution">
    <text evidence="1">The sequence shown here is derived from an EMBL/GenBank/DDBJ whole genome shotgun (WGS) entry which is preliminary data.</text>
</comment>
<dbReference type="OrthoDB" id="10051381at2759"/>
<keyword evidence="2" id="KW-1185">Reference proteome</keyword>
<reference evidence="1 2" key="1">
    <citation type="journal article" date="2012" name="Genome Biol.">
        <title>Genome and low-iron response of an oceanic diatom adapted to chronic iron limitation.</title>
        <authorList>
            <person name="Lommer M."/>
            <person name="Specht M."/>
            <person name="Roy A.S."/>
            <person name="Kraemer L."/>
            <person name="Andreson R."/>
            <person name="Gutowska M.A."/>
            <person name="Wolf J."/>
            <person name="Bergner S.V."/>
            <person name="Schilhabel M.B."/>
            <person name="Klostermeier U.C."/>
            <person name="Beiko R.G."/>
            <person name="Rosenstiel P."/>
            <person name="Hippler M."/>
            <person name="Laroche J."/>
        </authorList>
    </citation>
    <scope>NUCLEOTIDE SEQUENCE [LARGE SCALE GENOMIC DNA]</scope>
    <source>
        <strain evidence="1 2">CCMP1005</strain>
    </source>
</reference>
<dbReference type="AlphaFoldDB" id="K0RGF1"/>